<organism evidence="1 2">
    <name type="scientific">Enterococcus wangshanyuanii</name>
    <dbReference type="NCBI Taxonomy" id="2005703"/>
    <lineage>
        <taxon>Bacteria</taxon>
        <taxon>Bacillati</taxon>
        <taxon>Bacillota</taxon>
        <taxon>Bacilli</taxon>
        <taxon>Lactobacillales</taxon>
        <taxon>Enterococcaceae</taxon>
        <taxon>Enterococcus</taxon>
    </lineage>
</organism>
<evidence type="ECO:0000313" key="2">
    <source>
        <dbReference type="Proteomes" id="UP000630615"/>
    </source>
</evidence>
<dbReference type="RefSeq" id="WP_157894236.1">
    <property type="nucleotide sequence ID" value="NZ_CP021874.1"/>
</dbReference>
<accession>A0ABQ1P0D5</accession>
<proteinExistence type="predicted"/>
<name>A0ABQ1P0D5_9ENTE</name>
<evidence type="ECO:0008006" key="3">
    <source>
        <dbReference type="Google" id="ProtNLM"/>
    </source>
</evidence>
<evidence type="ECO:0000313" key="1">
    <source>
        <dbReference type="EMBL" id="GGC84367.1"/>
    </source>
</evidence>
<comment type="caution">
    <text evidence="1">The sequence shown here is derived from an EMBL/GenBank/DDBJ whole genome shotgun (WGS) entry which is preliminary data.</text>
</comment>
<keyword evidence="2" id="KW-1185">Reference proteome</keyword>
<protein>
    <recommendedName>
        <fullName evidence="3">Phage protein</fullName>
    </recommendedName>
</protein>
<gene>
    <name evidence="1" type="ORF">GCM10011573_12510</name>
</gene>
<dbReference type="Proteomes" id="UP000630615">
    <property type="component" value="Unassembled WGS sequence"/>
</dbReference>
<sequence length="83" mass="9806">MLKTELEWQETIKKISEASRIFGVEMTDWQIDAMMYSFESPMEIDLTEFEKLTKPNLILKGDKRNGAMSRQRAFGKLFRERGK</sequence>
<reference evidence="2" key="1">
    <citation type="journal article" date="2019" name="Int. J. Syst. Evol. Microbiol.">
        <title>The Global Catalogue of Microorganisms (GCM) 10K type strain sequencing project: providing services to taxonomists for standard genome sequencing and annotation.</title>
        <authorList>
            <consortium name="The Broad Institute Genomics Platform"/>
            <consortium name="The Broad Institute Genome Sequencing Center for Infectious Disease"/>
            <person name="Wu L."/>
            <person name="Ma J."/>
        </authorList>
    </citation>
    <scope>NUCLEOTIDE SEQUENCE [LARGE SCALE GENOMIC DNA]</scope>
    <source>
        <strain evidence="2">CGMCC 1.15942</strain>
    </source>
</reference>
<dbReference type="EMBL" id="BMKI01000002">
    <property type="protein sequence ID" value="GGC84367.1"/>
    <property type="molecule type" value="Genomic_DNA"/>
</dbReference>